<feature type="transmembrane region" description="Helical" evidence="1">
    <location>
        <begin position="333"/>
        <end position="349"/>
    </location>
</feature>
<dbReference type="Gene3D" id="3.30.70.1320">
    <property type="entry name" value="Multidrug efflux transporter AcrB pore domain like"/>
    <property type="match status" value="1"/>
</dbReference>
<dbReference type="InterPro" id="IPR027463">
    <property type="entry name" value="AcrB_DN_DC_subdom"/>
</dbReference>
<dbReference type="AlphaFoldDB" id="A0A1N7JVZ5"/>
<reference evidence="3" key="1">
    <citation type="submission" date="2017-01" db="EMBL/GenBank/DDBJ databases">
        <authorList>
            <person name="Varghese N."/>
            <person name="Submissions S."/>
        </authorList>
    </citation>
    <scope>NUCLEOTIDE SEQUENCE [LARGE SCALE GENOMIC DNA]</scope>
    <source>
        <strain evidence="3">DSM 45196</strain>
    </source>
</reference>
<feature type="transmembrane region" description="Helical" evidence="1">
    <location>
        <begin position="382"/>
        <end position="406"/>
    </location>
</feature>
<feature type="transmembrane region" description="Helical" evidence="1">
    <location>
        <begin position="847"/>
        <end position="866"/>
    </location>
</feature>
<evidence type="ECO:0000256" key="1">
    <source>
        <dbReference type="SAM" id="Phobius"/>
    </source>
</evidence>
<dbReference type="SUPFAM" id="SSF82714">
    <property type="entry name" value="Multidrug efflux transporter AcrB TolC docking domain, DN and DC subdomains"/>
    <property type="match status" value="2"/>
</dbReference>
<feature type="transmembrane region" description="Helical" evidence="1">
    <location>
        <begin position="459"/>
        <end position="478"/>
    </location>
</feature>
<dbReference type="InterPro" id="IPR001036">
    <property type="entry name" value="Acrflvin-R"/>
</dbReference>
<dbReference type="Gene3D" id="3.30.70.1440">
    <property type="entry name" value="Multidrug efflux transporter AcrB pore domain"/>
    <property type="match status" value="1"/>
</dbReference>
<dbReference type="PRINTS" id="PR00702">
    <property type="entry name" value="ACRIFLAVINRP"/>
</dbReference>
<dbReference type="Proteomes" id="UP000186795">
    <property type="component" value="Unassembled WGS sequence"/>
</dbReference>
<organism evidence="2 3">
    <name type="scientific">Kroppenstedtia eburnea</name>
    <dbReference type="NCBI Taxonomy" id="714067"/>
    <lineage>
        <taxon>Bacteria</taxon>
        <taxon>Bacillati</taxon>
        <taxon>Bacillota</taxon>
        <taxon>Bacilli</taxon>
        <taxon>Bacillales</taxon>
        <taxon>Thermoactinomycetaceae</taxon>
        <taxon>Kroppenstedtia</taxon>
    </lineage>
</organism>
<sequence>MWLARSAIRRPVFTTVAVIIVLVMGFVALNDLQMDLLPDIQPPVGAVVASYPGAGPEEVLDKVTQPLERQLGTLPGLKNIQSQTREGSTLVLLEFEWSQDINQLQNDVISRINQTSLPDDVDTPSFLKFDPSTFPIIQLSVMTKGTSDKELREDIHRISQNLSQLPGVASADASGLREQQIRISLDAEQMKKHHLSQSDIRERIQATQISQPGGIIHKGDQDLTARVSSELTSLKQFRELELAVDPRTGKKITLDDVADVRIGKAEQNVITRTNNKPSIGINVFKQSGANTAEVSRDVRAELDRLSKKLDVDTHIIFDQGKYVDMAIQNVSDTMVMGGILAMLILFLFLRSFRSPLIIGVAIPFSVITTFVLMYLSDFTLNIMTLGGLALGIGMLVDNSIVVIENIHRHLQQGEDHKQAAIKGAGEVAGAVTASTLTTVFVFVPVVFVSGIVGQLFREFAFTVTFSLLASLLVALTLVPMMAARIMKRPKTGWGEQREQSRFYRGFRRLLQWSLAHRFAVILISLALLGAGAVGVRSVGTEYLPASDEGIFIVDVKMPQGTGLDKTQKVSAQVESILAEDQDIKTYQASMGSNRNAIAGESGRNISQIYVNAVDKSERSRSTRTIINDLRPKLAEVDPDVEVELREQSSFEAAGAPNTLEFRVSGDKEDLQKWSGKIHSALRELDMVRQVTDSQKETQPELVVSVDRKQALKEGLVPAQIVTAVSNATRGQVVTQVDVKEGSYDVFLHYDEELRDSPDRLKKLPIQTPEGGTVPLSKVADLEVKQGPITINRSDLLDSIEYKVQYDGTDLGTVEQAVQKELDRILPSDLTVKFTGGAELLNDAMDDLLLAAGLAVLFVFLVLAAQFESFKYPFVIMLTLPLMVIGVAAALWLTQTPVGVTAMIGLIVLTGIVVNNAIVLVDYINQLKARGVPSYEAIVDAGITRLRPILMTATTTVLGLVPLALGWGEGTEIQQPMAIVVIGGLFSSTLLTLLVIPVVYSWFDPETRRMKKAPQEAK</sequence>
<dbReference type="Pfam" id="PF00873">
    <property type="entry name" value="ACR_tran"/>
    <property type="match status" value="1"/>
</dbReference>
<dbReference type="SUPFAM" id="SSF82866">
    <property type="entry name" value="Multidrug efflux transporter AcrB transmembrane domain"/>
    <property type="match status" value="2"/>
</dbReference>
<name>A0A1N7JVZ5_9BACL</name>
<keyword evidence="1" id="KW-0472">Membrane</keyword>
<feature type="transmembrane region" description="Helical" evidence="1">
    <location>
        <begin position="976"/>
        <end position="1002"/>
    </location>
</feature>
<proteinExistence type="predicted"/>
<evidence type="ECO:0000313" key="3">
    <source>
        <dbReference type="Proteomes" id="UP000186795"/>
    </source>
</evidence>
<accession>A0A1N7JVZ5</accession>
<keyword evidence="1" id="KW-0812">Transmembrane</keyword>
<feature type="transmembrane region" description="Helical" evidence="1">
    <location>
        <begin position="514"/>
        <end position="535"/>
    </location>
</feature>
<feature type="transmembrane region" description="Helical" evidence="1">
    <location>
        <begin position="356"/>
        <end position="376"/>
    </location>
</feature>
<feature type="transmembrane region" description="Helical" evidence="1">
    <location>
        <begin position="12"/>
        <end position="29"/>
    </location>
</feature>
<feature type="transmembrane region" description="Helical" evidence="1">
    <location>
        <begin position="945"/>
        <end position="964"/>
    </location>
</feature>
<dbReference type="PANTHER" id="PTHR32063">
    <property type="match status" value="1"/>
</dbReference>
<dbReference type="PANTHER" id="PTHR32063:SF0">
    <property type="entry name" value="SWARMING MOTILITY PROTEIN SWRC"/>
    <property type="match status" value="1"/>
</dbReference>
<dbReference type="EMBL" id="FTOD01000002">
    <property type="protein sequence ID" value="SIS53374.1"/>
    <property type="molecule type" value="Genomic_DNA"/>
</dbReference>
<feature type="transmembrane region" description="Helical" evidence="1">
    <location>
        <begin position="427"/>
        <end position="453"/>
    </location>
</feature>
<dbReference type="Gene3D" id="1.20.1640.10">
    <property type="entry name" value="Multidrug efflux transporter AcrB transmembrane domain"/>
    <property type="match status" value="2"/>
</dbReference>
<keyword evidence="3" id="KW-1185">Reference proteome</keyword>
<feature type="transmembrane region" description="Helical" evidence="1">
    <location>
        <begin position="873"/>
        <end position="893"/>
    </location>
</feature>
<protein>
    <submittedName>
        <fullName evidence="2">Hydrophobic/amphiphilic exporter-1, HAE1 family</fullName>
    </submittedName>
</protein>
<dbReference type="SUPFAM" id="SSF82693">
    <property type="entry name" value="Multidrug efflux transporter AcrB pore domain, PN1, PN2, PC1 and PC2 subdomains"/>
    <property type="match status" value="3"/>
</dbReference>
<evidence type="ECO:0000313" key="2">
    <source>
        <dbReference type="EMBL" id="SIS53374.1"/>
    </source>
</evidence>
<dbReference type="Gene3D" id="3.30.2090.10">
    <property type="entry name" value="Multidrug efflux transporter AcrB TolC docking domain, DN and DC subdomains"/>
    <property type="match status" value="2"/>
</dbReference>
<feature type="transmembrane region" description="Helical" evidence="1">
    <location>
        <begin position="899"/>
        <end position="924"/>
    </location>
</feature>
<dbReference type="RefSeq" id="WP_076523851.1">
    <property type="nucleotide sequence ID" value="NZ_CP048103.1"/>
</dbReference>
<keyword evidence="1" id="KW-1133">Transmembrane helix</keyword>
<dbReference type="GO" id="GO:0005886">
    <property type="term" value="C:plasma membrane"/>
    <property type="evidence" value="ECO:0007669"/>
    <property type="project" value="TreeGrafter"/>
</dbReference>
<dbReference type="GO" id="GO:0042910">
    <property type="term" value="F:xenobiotic transmembrane transporter activity"/>
    <property type="evidence" value="ECO:0007669"/>
    <property type="project" value="TreeGrafter"/>
</dbReference>
<gene>
    <name evidence="2" type="ORF">SAMN05421790_102319</name>
</gene>
<dbReference type="Gene3D" id="3.30.70.1430">
    <property type="entry name" value="Multidrug efflux transporter AcrB pore domain"/>
    <property type="match status" value="2"/>
</dbReference>